<dbReference type="GO" id="GO:0006457">
    <property type="term" value="P:protein folding"/>
    <property type="evidence" value="ECO:0007669"/>
    <property type="project" value="InterPro"/>
</dbReference>
<keyword evidence="11" id="KW-1185">Reference proteome</keyword>
<comment type="similarity">
    <text evidence="2">Belongs to the FKBP-type PPIase family.</text>
</comment>
<evidence type="ECO:0000256" key="1">
    <source>
        <dbReference type="ARBA" id="ARBA00000971"/>
    </source>
</evidence>
<name>A0A6L5XFU8_9BACT</name>
<dbReference type="PANTHER" id="PTHR43811">
    <property type="entry name" value="FKBP-TYPE PEPTIDYL-PROLYL CIS-TRANS ISOMERASE FKPA"/>
    <property type="match status" value="1"/>
</dbReference>
<evidence type="ECO:0000313" key="11">
    <source>
        <dbReference type="Proteomes" id="UP000483362"/>
    </source>
</evidence>
<keyword evidence="5 6" id="KW-0413">Isomerase</keyword>
<dbReference type="InterPro" id="IPR036944">
    <property type="entry name" value="PPIase_FKBP_N_sf"/>
</dbReference>
<feature type="domain" description="PPIase FKBP-type" evidence="9">
    <location>
        <begin position="193"/>
        <end position="283"/>
    </location>
</feature>
<keyword evidence="4 6" id="KW-0697">Rotamase</keyword>
<dbReference type="InterPro" id="IPR000774">
    <property type="entry name" value="PPIase_FKBP_N"/>
</dbReference>
<protein>
    <recommendedName>
        <fullName evidence="3 6">peptidylprolyl isomerase</fullName>
        <ecNumber evidence="3 6">5.2.1.8</ecNumber>
    </recommendedName>
</protein>
<evidence type="ECO:0000256" key="2">
    <source>
        <dbReference type="ARBA" id="ARBA00006577"/>
    </source>
</evidence>
<dbReference type="Proteomes" id="UP000483362">
    <property type="component" value="Unassembled WGS sequence"/>
</dbReference>
<feature type="signal peptide" evidence="8">
    <location>
        <begin position="1"/>
        <end position="21"/>
    </location>
</feature>
<reference evidence="10 11" key="1">
    <citation type="submission" date="2019-08" db="EMBL/GenBank/DDBJ databases">
        <title>In-depth cultivation of the pig gut microbiome towards novel bacterial diversity and tailored functional studies.</title>
        <authorList>
            <person name="Wylensek D."/>
            <person name="Hitch T.C.A."/>
            <person name="Clavel T."/>
        </authorList>
    </citation>
    <scope>NUCLEOTIDE SEQUENCE [LARGE SCALE GENOMIC DNA]</scope>
    <source>
        <strain evidence="10 11">Oil-RF-744-WCA-WT-10</strain>
    </source>
</reference>
<evidence type="ECO:0000256" key="3">
    <source>
        <dbReference type="ARBA" id="ARBA00013194"/>
    </source>
</evidence>
<evidence type="ECO:0000313" key="10">
    <source>
        <dbReference type="EMBL" id="MSS18358.1"/>
    </source>
</evidence>
<comment type="caution">
    <text evidence="10">The sequence shown here is derived from an EMBL/GenBank/DDBJ whole genome shotgun (WGS) entry which is preliminary data.</text>
</comment>
<dbReference type="Pfam" id="PF01346">
    <property type="entry name" value="FKBP_N"/>
    <property type="match status" value="1"/>
</dbReference>
<feature type="region of interest" description="Disordered" evidence="7">
    <location>
        <begin position="302"/>
        <end position="328"/>
    </location>
</feature>
<sequence length="328" mass="34823">MKKILLLAALAATLTAQSASAVTDAEFKAKQDTLSMAMGKLCGAQFSSIASKDSTFNKQDFIAGFMQVMKADTTRTSYMDGLEMGAELYAQMKQMKQRDGIALDRNLVAQYLQSTLNGPALGQQQLMAVNNEARNSFIAVQAAVKQRLSQSNQEKGAAYIAKTLKSEKGWKKTASGLAIKMLAAGSGATFADTASVRLTYKGTHIDGSTFDESKDTIAMDLKHVVAGFKEALTLMRPGSKAVVIMPSSIAYGDNGAGFDQRSGKYAIAPGETLQFEINAIGLDTDKPAGVKTQNIKTPVGSATRVVPNKKGVRARSGKGTPGRGSQKK</sequence>
<dbReference type="RefSeq" id="WP_154327460.1">
    <property type="nucleotide sequence ID" value="NZ_CP045696.1"/>
</dbReference>
<comment type="catalytic activity">
    <reaction evidence="1 6">
        <text>[protein]-peptidylproline (omega=180) = [protein]-peptidylproline (omega=0)</text>
        <dbReference type="Rhea" id="RHEA:16237"/>
        <dbReference type="Rhea" id="RHEA-COMP:10747"/>
        <dbReference type="Rhea" id="RHEA-COMP:10748"/>
        <dbReference type="ChEBI" id="CHEBI:83833"/>
        <dbReference type="ChEBI" id="CHEBI:83834"/>
        <dbReference type="EC" id="5.2.1.8"/>
    </reaction>
</comment>
<evidence type="ECO:0000256" key="8">
    <source>
        <dbReference type="SAM" id="SignalP"/>
    </source>
</evidence>
<evidence type="ECO:0000256" key="5">
    <source>
        <dbReference type="ARBA" id="ARBA00023235"/>
    </source>
</evidence>
<proteinExistence type="inferred from homology"/>
<evidence type="ECO:0000256" key="7">
    <source>
        <dbReference type="SAM" id="MobiDB-lite"/>
    </source>
</evidence>
<evidence type="ECO:0000256" key="6">
    <source>
        <dbReference type="PROSITE-ProRule" id="PRU00277"/>
    </source>
</evidence>
<dbReference type="GO" id="GO:0003755">
    <property type="term" value="F:peptidyl-prolyl cis-trans isomerase activity"/>
    <property type="evidence" value="ECO:0007669"/>
    <property type="project" value="UniProtKB-KW"/>
</dbReference>
<dbReference type="EC" id="5.2.1.8" evidence="3 6"/>
<accession>A0A6L5XFU8</accession>
<keyword evidence="8" id="KW-0732">Signal</keyword>
<evidence type="ECO:0000259" key="9">
    <source>
        <dbReference type="PROSITE" id="PS50059"/>
    </source>
</evidence>
<dbReference type="AlphaFoldDB" id="A0A6L5XFU8"/>
<evidence type="ECO:0000256" key="4">
    <source>
        <dbReference type="ARBA" id="ARBA00023110"/>
    </source>
</evidence>
<gene>
    <name evidence="10" type="ORF">FYJ29_11395</name>
</gene>
<dbReference type="PANTHER" id="PTHR43811:SF19">
    <property type="entry name" value="39 KDA FK506-BINDING NUCLEAR PROTEIN"/>
    <property type="match status" value="1"/>
</dbReference>
<dbReference type="SUPFAM" id="SSF54534">
    <property type="entry name" value="FKBP-like"/>
    <property type="match status" value="1"/>
</dbReference>
<dbReference type="InterPro" id="IPR046357">
    <property type="entry name" value="PPIase_dom_sf"/>
</dbReference>
<dbReference type="InterPro" id="IPR001179">
    <property type="entry name" value="PPIase_FKBP_dom"/>
</dbReference>
<dbReference type="Gene3D" id="3.10.50.40">
    <property type="match status" value="1"/>
</dbReference>
<dbReference type="Gene3D" id="1.10.287.460">
    <property type="entry name" value="Peptidyl-prolyl cis-trans isomerase, FKBP-type, N-terminal domain"/>
    <property type="match status" value="1"/>
</dbReference>
<feature type="chain" id="PRO_5026987981" description="peptidylprolyl isomerase" evidence="8">
    <location>
        <begin position="22"/>
        <end position="328"/>
    </location>
</feature>
<dbReference type="EMBL" id="VULT01000020">
    <property type="protein sequence ID" value="MSS18358.1"/>
    <property type="molecule type" value="Genomic_DNA"/>
</dbReference>
<organism evidence="10 11">
    <name type="scientific">Sodaliphilus pleomorphus</name>
    <dbReference type="NCBI Taxonomy" id="2606626"/>
    <lineage>
        <taxon>Bacteria</taxon>
        <taxon>Pseudomonadati</taxon>
        <taxon>Bacteroidota</taxon>
        <taxon>Bacteroidia</taxon>
        <taxon>Bacteroidales</taxon>
        <taxon>Muribaculaceae</taxon>
        <taxon>Sodaliphilus</taxon>
    </lineage>
</organism>
<dbReference type="Pfam" id="PF00254">
    <property type="entry name" value="FKBP_C"/>
    <property type="match status" value="1"/>
</dbReference>
<dbReference type="PROSITE" id="PS50059">
    <property type="entry name" value="FKBP_PPIASE"/>
    <property type="match status" value="1"/>
</dbReference>